<dbReference type="InterPro" id="IPR014875">
    <property type="entry name" value="Mor_transcription_activator"/>
</dbReference>
<dbReference type="PANTHER" id="PTHR37812">
    <property type="entry name" value="MU-LIKE PROPHAGE FLUMU PROTEIN C"/>
    <property type="match status" value="1"/>
</dbReference>
<name>A0AA47EM06_9CLOT</name>
<dbReference type="Pfam" id="PF08765">
    <property type="entry name" value="Mor"/>
    <property type="match status" value="1"/>
</dbReference>
<dbReference type="EMBL" id="CP086239">
    <property type="protein sequence ID" value="WAG62672.1"/>
    <property type="molecule type" value="Genomic_DNA"/>
</dbReference>
<dbReference type="PANTHER" id="PTHR37812:SF1">
    <property type="entry name" value="MU-LIKE PROPHAGE FLUMU PROTEIN C"/>
    <property type="match status" value="1"/>
</dbReference>
<organism evidence="2 3">
    <name type="scientific">Clostridium estertheticum</name>
    <dbReference type="NCBI Taxonomy" id="238834"/>
    <lineage>
        <taxon>Bacteria</taxon>
        <taxon>Bacillati</taxon>
        <taxon>Bacillota</taxon>
        <taxon>Clostridia</taxon>
        <taxon>Eubacteriales</taxon>
        <taxon>Clostridiaceae</taxon>
        <taxon>Clostridium</taxon>
    </lineage>
</organism>
<evidence type="ECO:0000313" key="3">
    <source>
        <dbReference type="Proteomes" id="UP001164733"/>
    </source>
</evidence>
<sequence>MSYIKATDILPQRLLEVIQTYLDGEYLYIPRKESNKKNWGESTKIREEIILRNANIYKEYKSDACIKLLALKYYLSEKSIQRIILEMKKKC</sequence>
<dbReference type="RefSeq" id="WP_216125892.1">
    <property type="nucleotide sequence ID" value="NZ_CP086239.1"/>
</dbReference>
<dbReference type="Proteomes" id="UP001164733">
    <property type="component" value="Chromosome"/>
</dbReference>
<accession>A0AA47EM06</accession>
<proteinExistence type="predicted"/>
<protein>
    <recommendedName>
        <fullName evidence="1">Mor transcription activator domain-containing protein</fullName>
    </recommendedName>
</protein>
<dbReference type="InterPro" id="IPR049739">
    <property type="entry name" value="YraL-like"/>
</dbReference>
<feature type="domain" description="Mor transcription activator" evidence="1">
    <location>
        <begin position="13"/>
        <end position="90"/>
    </location>
</feature>
<dbReference type="AlphaFoldDB" id="A0AA47EM06"/>
<evidence type="ECO:0000313" key="2">
    <source>
        <dbReference type="EMBL" id="WAG62672.1"/>
    </source>
</evidence>
<reference evidence="2" key="1">
    <citation type="submission" date="2021-11" db="EMBL/GenBank/DDBJ databases">
        <title>Clostridia strains as spoilage organisms.</title>
        <authorList>
            <person name="Wambui J."/>
            <person name="Stevens M.J.A."/>
            <person name="Stephan R."/>
        </authorList>
    </citation>
    <scope>NUCLEOTIDE SEQUENCE</scope>
    <source>
        <strain evidence="2">CF009</strain>
    </source>
</reference>
<gene>
    <name evidence="2" type="ORF">LL038_10755</name>
</gene>
<dbReference type="InterPro" id="IPR052411">
    <property type="entry name" value="c-mor_Regulatory_Protein"/>
</dbReference>
<evidence type="ECO:0000259" key="1">
    <source>
        <dbReference type="Pfam" id="PF08765"/>
    </source>
</evidence>
<dbReference type="NCBIfam" id="NF040785">
    <property type="entry name" value="CD3324_fam"/>
    <property type="match status" value="1"/>
</dbReference>